<dbReference type="RefSeq" id="WP_144558803.1">
    <property type="nucleotide sequence ID" value="NZ_CP042163.1"/>
</dbReference>
<sequence length="371" mass="42139">MIDILNVGLGFILVWVLINSFFMPRLVKRPMEQNDQEQELVSILIPMRNEENNVAPLIHSLARLTYQNVEFIFLNDQSTDDTLLRLKEMIHTLPNASVIEGKELPAKWVGKVHACHQLSRHANGHYFFFLDADITLQPHTIEALLQQVRPKHLGLVSGFPKFPVKGTAWLCQLLVPMQHVIIYLHLPLFLANYTRMPMASAAHGSFLFFSRTCYEAIGGHKAIYNSLTEDIQLMRNSKKAGFTTRLVNNTGVASCVMYDTNGEVWAGFSKNSFPGIGRSYILGGCLLLFYLVAFVAPFFFALYGLLTFHLQFILPYVLTVLMMVWINAQAKQRLVLSLLVPFSALSLMSLLLYSMLLSKRAGYTWKGRVYK</sequence>
<evidence type="ECO:0000259" key="2">
    <source>
        <dbReference type="Pfam" id="PF00535"/>
    </source>
</evidence>
<name>A0ABU6NKL0_9BACI</name>
<feature type="transmembrane region" description="Helical" evidence="1">
    <location>
        <begin position="308"/>
        <end position="327"/>
    </location>
</feature>
<reference evidence="3 4" key="1">
    <citation type="submission" date="2023-03" db="EMBL/GenBank/DDBJ databases">
        <title>Bacillus Genome Sequencing.</title>
        <authorList>
            <person name="Dunlap C."/>
        </authorList>
    </citation>
    <scope>NUCLEOTIDE SEQUENCE [LARGE SCALE GENOMIC DNA]</scope>
    <source>
        <strain evidence="3 4">B-4107</strain>
    </source>
</reference>
<comment type="caution">
    <text evidence="3">The sequence shown here is derived from an EMBL/GenBank/DDBJ whole genome shotgun (WGS) entry which is preliminary data.</text>
</comment>
<feature type="transmembrane region" description="Helical" evidence="1">
    <location>
        <begin position="280"/>
        <end position="302"/>
    </location>
</feature>
<dbReference type="PANTHER" id="PTHR43646">
    <property type="entry name" value="GLYCOSYLTRANSFERASE"/>
    <property type="match status" value="1"/>
</dbReference>
<keyword evidence="1" id="KW-1133">Transmembrane helix</keyword>
<keyword evidence="1" id="KW-0472">Membrane</keyword>
<keyword evidence="3" id="KW-0808">Transferase</keyword>
<dbReference type="SUPFAM" id="SSF53448">
    <property type="entry name" value="Nucleotide-diphospho-sugar transferases"/>
    <property type="match status" value="1"/>
</dbReference>
<dbReference type="GO" id="GO:0016757">
    <property type="term" value="F:glycosyltransferase activity"/>
    <property type="evidence" value="ECO:0007669"/>
    <property type="project" value="UniProtKB-KW"/>
</dbReference>
<dbReference type="EC" id="2.4.-.-" evidence="3"/>
<dbReference type="Gene3D" id="3.90.550.10">
    <property type="entry name" value="Spore Coat Polysaccharide Biosynthesis Protein SpsA, Chain A"/>
    <property type="match status" value="1"/>
</dbReference>
<accession>A0ABU6NKL0</accession>
<organism evidence="3 4">
    <name type="scientific">Shouchella miscanthi</name>
    <dbReference type="NCBI Taxonomy" id="2598861"/>
    <lineage>
        <taxon>Bacteria</taxon>
        <taxon>Bacillati</taxon>
        <taxon>Bacillota</taxon>
        <taxon>Bacilli</taxon>
        <taxon>Bacillales</taxon>
        <taxon>Bacillaceae</taxon>
        <taxon>Shouchella</taxon>
    </lineage>
</organism>
<keyword evidence="4" id="KW-1185">Reference proteome</keyword>
<dbReference type="PANTHER" id="PTHR43646:SF3">
    <property type="entry name" value="SLR1566 PROTEIN"/>
    <property type="match status" value="1"/>
</dbReference>
<feature type="transmembrane region" description="Helical" evidence="1">
    <location>
        <begin position="334"/>
        <end position="356"/>
    </location>
</feature>
<dbReference type="InterPro" id="IPR001173">
    <property type="entry name" value="Glyco_trans_2-like"/>
</dbReference>
<dbReference type="InterPro" id="IPR029044">
    <property type="entry name" value="Nucleotide-diphossugar_trans"/>
</dbReference>
<keyword evidence="3" id="KW-0328">Glycosyltransferase</keyword>
<proteinExistence type="predicted"/>
<evidence type="ECO:0000256" key="1">
    <source>
        <dbReference type="SAM" id="Phobius"/>
    </source>
</evidence>
<dbReference type="EMBL" id="JAROAS010000010">
    <property type="protein sequence ID" value="MED4127984.1"/>
    <property type="molecule type" value="Genomic_DNA"/>
</dbReference>
<gene>
    <name evidence="3" type="ORF">P5F74_07555</name>
</gene>
<protein>
    <submittedName>
        <fullName evidence="3">Glycosyltransferase</fullName>
        <ecNumber evidence="3">2.4.-.-</ecNumber>
    </submittedName>
</protein>
<feature type="transmembrane region" description="Helical" evidence="1">
    <location>
        <begin position="6"/>
        <end position="23"/>
    </location>
</feature>
<evidence type="ECO:0000313" key="4">
    <source>
        <dbReference type="Proteomes" id="UP001341820"/>
    </source>
</evidence>
<dbReference type="Proteomes" id="UP001341820">
    <property type="component" value="Unassembled WGS sequence"/>
</dbReference>
<feature type="domain" description="Glycosyltransferase 2-like" evidence="2">
    <location>
        <begin position="42"/>
        <end position="210"/>
    </location>
</feature>
<evidence type="ECO:0000313" key="3">
    <source>
        <dbReference type="EMBL" id="MED4127984.1"/>
    </source>
</evidence>
<keyword evidence="1" id="KW-0812">Transmembrane</keyword>
<dbReference type="Pfam" id="PF00535">
    <property type="entry name" value="Glycos_transf_2"/>
    <property type="match status" value="1"/>
</dbReference>